<reference evidence="2 3" key="1">
    <citation type="submission" date="2018-08" db="EMBL/GenBank/DDBJ databases">
        <title>Aphanomyces genome sequencing and annotation.</title>
        <authorList>
            <person name="Minardi D."/>
            <person name="Oidtmann B."/>
            <person name="Van Der Giezen M."/>
            <person name="Studholme D.J."/>
        </authorList>
    </citation>
    <scope>NUCLEOTIDE SEQUENCE [LARGE SCALE GENOMIC DNA]</scope>
    <source>
        <strain evidence="2 3">NJM0002</strain>
    </source>
</reference>
<dbReference type="EMBL" id="QUSY01000212">
    <property type="protein sequence ID" value="RHY31462.1"/>
    <property type="molecule type" value="Genomic_DNA"/>
</dbReference>
<dbReference type="Proteomes" id="UP000285060">
    <property type="component" value="Unassembled WGS sequence"/>
</dbReference>
<feature type="compositionally biased region" description="Basic residues" evidence="1">
    <location>
        <begin position="95"/>
        <end position="105"/>
    </location>
</feature>
<feature type="region of interest" description="Disordered" evidence="1">
    <location>
        <begin position="253"/>
        <end position="287"/>
    </location>
</feature>
<evidence type="ECO:0000313" key="2">
    <source>
        <dbReference type="EMBL" id="RHY31462.1"/>
    </source>
</evidence>
<keyword evidence="3" id="KW-1185">Reference proteome</keyword>
<comment type="caution">
    <text evidence="2">The sequence shown here is derived from an EMBL/GenBank/DDBJ whole genome shotgun (WGS) entry which is preliminary data.</text>
</comment>
<organism evidence="2 3">
    <name type="scientific">Aphanomyces invadans</name>
    <dbReference type="NCBI Taxonomy" id="157072"/>
    <lineage>
        <taxon>Eukaryota</taxon>
        <taxon>Sar</taxon>
        <taxon>Stramenopiles</taxon>
        <taxon>Oomycota</taxon>
        <taxon>Saprolegniomycetes</taxon>
        <taxon>Saprolegniales</taxon>
        <taxon>Verrucalvaceae</taxon>
        <taxon>Aphanomyces</taxon>
    </lineage>
</organism>
<gene>
    <name evidence="2" type="ORF">DYB32_003464</name>
</gene>
<dbReference type="AlphaFoldDB" id="A0A3R6Z138"/>
<proteinExistence type="predicted"/>
<name>A0A3R6Z138_9STRA</name>
<feature type="compositionally biased region" description="Basic and acidic residues" evidence="1">
    <location>
        <begin position="30"/>
        <end position="45"/>
    </location>
</feature>
<feature type="compositionally biased region" description="Low complexity" evidence="1">
    <location>
        <begin position="134"/>
        <end position="181"/>
    </location>
</feature>
<evidence type="ECO:0000313" key="3">
    <source>
        <dbReference type="Proteomes" id="UP000285060"/>
    </source>
</evidence>
<feature type="compositionally biased region" description="Polar residues" evidence="1">
    <location>
        <begin position="120"/>
        <end position="133"/>
    </location>
</feature>
<feature type="compositionally biased region" description="Basic residues" evidence="1">
    <location>
        <begin position="276"/>
        <end position="287"/>
    </location>
</feature>
<feature type="compositionally biased region" description="Basic residues" evidence="1">
    <location>
        <begin position="68"/>
        <end position="78"/>
    </location>
</feature>
<feature type="region of interest" description="Disordered" evidence="1">
    <location>
        <begin position="30"/>
        <end position="222"/>
    </location>
</feature>
<protein>
    <submittedName>
        <fullName evidence="2">Uncharacterized protein</fullName>
    </submittedName>
</protein>
<feature type="compositionally biased region" description="Polar residues" evidence="1">
    <location>
        <begin position="200"/>
        <end position="217"/>
    </location>
</feature>
<sequence length="287" mass="31606">MAAVNVNAFKPVEAQLVLSLDDLIKQRREANKYESKAAKKGDVAKSGKQSPSKAKKAKGANTNATPLAKKKKQTKKVVAKPATQEVSATTLTPNQRKRLRKKRSKAASAGDDKTTDTPKKVQNNNQPMKQQSVNQPNKHQPNQPKKQQTINQLKKKQPNNQPKKQQPNNQPKKQLNQPSQQTQQKKRNVQIKVHRGNGGTLQKTISPSNNKTKSTQNQDKRNVLFNVTMNGVKGLSLGKKNKGNKEHPVKRLLGNHLVGKGGKYSAGKGGVGKPKMALKRRGNKKAT</sequence>
<feature type="compositionally biased region" description="Polar residues" evidence="1">
    <location>
        <begin position="84"/>
        <end position="94"/>
    </location>
</feature>
<feature type="compositionally biased region" description="Gly residues" evidence="1">
    <location>
        <begin position="259"/>
        <end position="272"/>
    </location>
</feature>
<accession>A0A3R6Z138</accession>
<feature type="compositionally biased region" description="Basic and acidic residues" evidence="1">
    <location>
        <begin position="110"/>
        <end position="119"/>
    </location>
</feature>
<feature type="compositionally biased region" description="Basic residues" evidence="1">
    <location>
        <begin position="184"/>
        <end position="195"/>
    </location>
</feature>
<evidence type="ECO:0000256" key="1">
    <source>
        <dbReference type="SAM" id="MobiDB-lite"/>
    </source>
</evidence>